<dbReference type="PRINTS" id="PR01713">
    <property type="entry name" value="NUCEPIMERASE"/>
</dbReference>
<dbReference type="Gene3D" id="3.40.50.720">
    <property type="entry name" value="NAD(P)-binding Rossmann-like Domain"/>
    <property type="match status" value="1"/>
</dbReference>
<dbReference type="KEGG" id="rce:RC1_0233"/>
<organism evidence="3 4">
    <name type="scientific">Rhodospirillum centenum (strain ATCC 51521 / SW)</name>
    <dbReference type="NCBI Taxonomy" id="414684"/>
    <lineage>
        <taxon>Bacteria</taxon>
        <taxon>Pseudomonadati</taxon>
        <taxon>Pseudomonadota</taxon>
        <taxon>Alphaproteobacteria</taxon>
        <taxon>Rhodospirillales</taxon>
        <taxon>Rhodospirillaceae</taxon>
        <taxon>Rhodospirillum</taxon>
    </lineage>
</organism>
<dbReference type="AlphaFoldDB" id="B6IQE6"/>
<gene>
    <name evidence="3" type="ordered locus">RC1_0233</name>
</gene>
<keyword evidence="1" id="KW-0520">NAD</keyword>
<evidence type="ECO:0000313" key="3">
    <source>
        <dbReference type="EMBL" id="ACI97682.1"/>
    </source>
</evidence>
<evidence type="ECO:0000259" key="2">
    <source>
        <dbReference type="Pfam" id="PF01370"/>
    </source>
</evidence>
<name>B6IQE6_RHOCS</name>
<dbReference type="InterPro" id="IPR001509">
    <property type="entry name" value="Epimerase_deHydtase"/>
</dbReference>
<dbReference type="Proteomes" id="UP000001591">
    <property type="component" value="Chromosome"/>
</dbReference>
<dbReference type="STRING" id="414684.RC1_0233"/>
<evidence type="ECO:0000256" key="1">
    <source>
        <dbReference type="ARBA" id="ARBA00023027"/>
    </source>
</evidence>
<dbReference type="EMBL" id="CP000613">
    <property type="protein sequence ID" value="ACI97682.1"/>
    <property type="molecule type" value="Genomic_DNA"/>
</dbReference>
<sequence>MGMKVLVTGVAGFIGFHLAQALLDRGDTVVGVDNLNDYYSTALKQDRLALLRQREGFHFQHLNIADRDGMAALAAAHPDTAAIAHLAAQAGVRYSLTDPFAYVESNLMGHVVMLETARRFEGLRHLVYASSSSVYGLSEAHPFSLDDRADRPASLYGATKRADELISHSYSHIHRIPQTGLRFFTVYGPWGRPDMALFLFTRAILAGEPIELFNHGRLQRDFTYIDDIIAGVVRALDRPPPVVEGAVPHRVFNLGNNTPVELERFVAVLEDALGLKARRHLAPMQPGDVLSTHADIEESRRVLGFEPSTPIEAGIGRFVDWYRAYYRV</sequence>
<dbReference type="SUPFAM" id="SSF51735">
    <property type="entry name" value="NAD(P)-binding Rossmann-fold domains"/>
    <property type="match status" value="1"/>
</dbReference>
<proteinExistence type="predicted"/>
<feature type="domain" description="NAD-dependent epimerase/dehydratase" evidence="2">
    <location>
        <begin position="5"/>
        <end position="244"/>
    </location>
</feature>
<protein>
    <submittedName>
        <fullName evidence="3">Capsular polysaccharide biosynthesis protein I, putative</fullName>
    </submittedName>
</protein>
<evidence type="ECO:0000313" key="4">
    <source>
        <dbReference type="Proteomes" id="UP000001591"/>
    </source>
</evidence>
<dbReference type="Pfam" id="PF01370">
    <property type="entry name" value="Epimerase"/>
    <property type="match status" value="1"/>
</dbReference>
<dbReference type="eggNOG" id="COG0451">
    <property type="taxonomic scope" value="Bacteria"/>
</dbReference>
<keyword evidence="4" id="KW-1185">Reference proteome</keyword>
<accession>B6IQE6</accession>
<dbReference type="InterPro" id="IPR036291">
    <property type="entry name" value="NAD(P)-bd_dom_sf"/>
</dbReference>
<dbReference type="HOGENOM" id="CLU_007383_1_7_5"/>
<dbReference type="PANTHER" id="PTHR43574">
    <property type="entry name" value="EPIMERASE-RELATED"/>
    <property type="match status" value="1"/>
</dbReference>
<reference evidence="3 4" key="1">
    <citation type="journal article" date="2010" name="BMC Genomics">
        <title>Metabolic flexibility revealed in the genome of the cyst-forming alpha-1 proteobacterium Rhodospirillum centenum.</title>
        <authorList>
            <person name="Lu Y.K."/>
            <person name="Marden J."/>
            <person name="Han M."/>
            <person name="Swingley W.D."/>
            <person name="Mastrian S.D."/>
            <person name="Chowdhury S.R."/>
            <person name="Hao J."/>
            <person name="Helmy T."/>
            <person name="Kim S."/>
            <person name="Kurdoglu A.A."/>
            <person name="Matthies H.J."/>
            <person name="Rollo D."/>
            <person name="Stothard P."/>
            <person name="Blankenship R.E."/>
            <person name="Bauer C.E."/>
            <person name="Touchman J.W."/>
        </authorList>
    </citation>
    <scope>NUCLEOTIDE SEQUENCE [LARGE SCALE GENOMIC DNA]</scope>
    <source>
        <strain evidence="4">ATCC 51521 / SW</strain>
    </source>
</reference>